<organism evidence="2 3">
    <name type="scientific">Acetobacter suratthaniensis</name>
    <dbReference type="NCBI Taxonomy" id="1502841"/>
    <lineage>
        <taxon>Bacteria</taxon>
        <taxon>Pseudomonadati</taxon>
        <taxon>Pseudomonadota</taxon>
        <taxon>Alphaproteobacteria</taxon>
        <taxon>Acetobacterales</taxon>
        <taxon>Acetobacteraceae</taxon>
        <taxon>Acetobacter</taxon>
    </lineage>
</organism>
<comment type="caution">
    <text evidence="2">The sequence shown here is derived from an EMBL/GenBank/DDBJ whole genome shotgun (WGS) entry which is preliminary data.</text>
</comment>
<keyword evidence="3" id="KW-1185">Reference proteome</keyword>
<dbReference type="PANTHER" id="PTHR36573:SF1">
    <property type="entry name" value="INTERMEMBRANE PHOSPHOLIPID TRANSPORT SYSTEM BINDING PROTEIN MLAC"/>
    <property type="match status" value="1"/>
</dbReference>
<dbReference type="RefSeq" id="WP_207853920.1">
    <property type="nucleotide sequence ID" value="NZ_JAFVMG010000004.1"/>
</dbReference>
<evidence type="ECO:0000313" key="2">
    <source>
        <dbReference type="EMBL" id="MBO1328098.1"/>
    </source>
</evidence>
<sequence length="209" mass="22656">MTFSVSRRGVLGFLAVASTGLAPVSAAWAAQDARAFIQSFGEQLVAIVNSPLPLAEKKEKIMPLVSRNVDIDGIGRYCLGRFWKVATPEQQKHYLALFNQILANAITDKLGDYRGVSFTIGNVTRSGDDDSVDATLIRPQQPPAAMQWLVNSSSGSPKVVDVIGEGASLRLTQRNDYSSFIARNGGDIDTLLRALQKQIDHHNTASAQQ</sequence>
<name>A0ABS3LKH7_9PROT</name>
<feature type="chain" id="PRO_5047093707" evidence="1">
    <location>
        <begin position="30"/>
        <end position="209"/>
    </location>
</feature>
<reference evidence="2 3" key="1">
    <citation type="submission" date="2021-03" db="EMBL/GenBank/DDBJ databases">
        <title>The complete genome sequence of Acetobacter suratthaniensis TBRC 1719.</title>
        <authorList>
            <person name="Charoenyingcharoen P."/>
            <person name="Yukphan P."/>
        </authorList>
    </citation>
    <scope>NUCLEOTIDE SEQUENCE [LARGE SCALE GENOMIC DNA]</scope>
    <source>
        <strain evidence="2 3">TBRC 1719</strain>
    </source>
</reference>
<protein>
    <submittedName>
        <fullName evidence="2">ABC transporter substrate-binding protein</fullName>
    </submittedName>
</protein>
<dbReference type="Proteomes" id="UP000664399">
    <property type="component" value="Unassembled WGS sequence"/>
</dbReference>
<dbReference type="PANTHER" id="PTHR36573">
    <property type="entry name" value="INTERMEMBRANE PHOSPHOLIPID TRANSPORT SYSTEM BINDING PROTEIN MLAC"/>
    <property type="match status" value="1"/>
</dbReference>
<feature type="signal peptide" evidence="1">
    <location>
        <begin position="1"/>
        <end position="29"/>
    </location>
</feature>
<evidence type="ECO:0000256" key="1">
    <source>
        <dbReference type="SAM" id="SignalP"/>
    </source>
</evidence>
<gene>
    <name evidence="2" type="ORF">J2D75_06360</name>
</gene>
<dbReference type="InterPro" id="IPR006311">
    <property type="entry name" value="TAT_signal"/>
</dbReference>
<dbReference type="InterPro" id="IPR042245">
    <property type="entry name" value="Tgt2/MlaC_sf"/>
</dbReference>
<dbReference type="Pfam" id="PF05494">
    <property type="entry name" value="MlaC"/>
    <property type="match status" value="1"/>
</dbReference>
<accession>A0ABS3LKH7</accession>
<keyword evidence="1" id="KW-0732">Signal</keyword>
<dbReference type="Gene3D" id="3.10.450.710">
    <property type="entry name" value="Tgt2/MlaC"/>
    <property type="match status" value="1"/>
</dbReference>
<proteinExistence type="predicted"/>
<dbReference type="InterPro" id="IPR008869">
    <property type="entry name" value="MlaC/ttg2D"/>
</dbReference>
<evidence type="ECO:0000313" key="3">
    <source>
        <dbReference type="Proteomes" id="UP000664399"/>
    </source>
</evidence>
<dbReference type="EMBL" id="JAFVMG010000004">
    <property type="protein sequence ID" value="MBO1328098.1"/>
    <property type="molecule type" value="Genomic_DNA"/>
</dbReference>
<dbReference type="PROSITE" id="PS51318">
    <property type="entry name" value="TAT"/>
    <property type="match status" value="1"/>
</dbReference>